<evidence type="ECO:0000313" key="3">
    <source>
        <dbReference type="Proteomes" id="UP000550707"/>
    </source>
</evidence>
<evidence type="ECO:0000313" key="2">
    <source>
        <dbReference type="EMBL" id="KAF6471607.1"/>
    </source>
</evidence>
<dbReference type="AlphaFoldDB" id="A0A7J8HH49"/>
<dbReference type="EMBL" id="JACASF010000006">
    <property type="protein sequence ID" value="KAF6471607.1"/>
    <property type="molecule type" value="Genomic_DNA"/>
</dbReference>
<keyword evidence="1" id="KW-0472">Membrane</keyword>
<dbReference type="InParanoid" id="A0A7J8HH49"/>
<feature type="transmembrane region" description="Helical" evidence="1">
    <location>
        <begin position="96"/>
        <end position="119"/>
    </location>
</feature>
<keyword evidence="1" id="KW-1133">Transmembrane helix</keyword>
<accession>A0A7J8HH49</accession>
<keyword evidence="1" id="KW-0812">Transmembrane</keyword>
<keyword evidence="3" id="KW-1185">Reference proteome</keyword>
<comment type="caution">
    <text evidence="2">The sequence shown here is derived from an EMBL/GenBank/DDBJ whole genome shotgun (WGS) entry which is preliminary data.</text>
</comment>
<feature type="transmembrane region" description="Helical" evidence="1">
    <location>
        <begin position="52"/>
        <end position="76"/>
    </location>
</feature>
<sequence length="122" mass="14310">MSFLNDSFTSSFLIWMPFISSSYMITVVRTSSTMWNNSGEGRHTCVVPDLKGNTFSFCSLSTMLAIGFSYVAFFMLRYDSFIHPLLRVFNIGTEFYQMPFLHLFILSCDFYLSFSYMMYHIY</sequence>
<gene>
    <name evidence="2" type="ORF">HJG59_010986</name>
</gene>
<reference evidence="2 3" key="1">
    <citation type="journal article" date="2020" name="Nature">
        <title>Six reference-quality genomes reveal evolution of bat adaptations.</title>
        <authorList>
            <person name="Jebb D."/>
            <person name="Huang Z."/>
            <person name="Pippel M."/>
            <person name="Hughes G.M."/>
            <person name="Lavrichenko K."/>
            <person name="Devanna P."/>
            <person name="Winkler S."/>
            <person name="Jermiin L.S."/>
            <person name="Skirmuntt E.C."/>
            <person name="Katzourakis A."/>
            <person name="Burkitt-Gray L."/>
            <person name="Ray D.A."/>
            <person name="Sullivan K.A.M."/>
            <person name="Roscito J.G."/>
            <person name="Kirilenko B.M."/>
            <person name="Davalos L.M."/>
            <person name="Corthals A.P."/>
            <person name="Power M.L."/>
            <person name="Jones G."/>
            <person name="Ransome R.D."/>
            <person name="Dechmann D.K.N."/>
            <person name="Locatelli A.G."/>
            <person name="Puechmaille S.J."/>
            <person name="Fedrigo O."/>
            <person name="Jarvis E.D."/>
            <person name="Hiller M."/>
            <person name="Vernes S.C."/>
            <person name="Myers E.W."/>
            <person name="Teeling E.C."/>
        </authorList>
    </citation>
    <scope>NUCLEOTIDE SEQUENCE [LARGE SCALE GENOMIC DNA]</scope>
    <source>
        <strain evidence="2">MMolMol1</strain>
        <tissue evidence="2">Muscle</tissue>
    </source>
</reference>
<evidence type="ECO:0000256" key="1">
    <source>
        <dbReference type="SAM" id="Phobius"/>
    </source>
</evidence>
<name>A0A7J8HH49_MOLMO</name>
<organism evidence="2 3">
    <name type="scientific">Molossus molossus</name>
    <name type="common">Pallas' mastiff bat</name>
    <name type="synonym">Vespertilio molossus</name>
    <dbReference type="NCBI Taxonomy" id="27622"/>
    <lineage>
        <taxon>Eukaryota</taxon>
        <taxon>Metazoa</taxon>
        <taxon>Chordata</taxon>
        <taxon>Craniata</taxon>
        <taxon>Vertebrata</taxon>
        <taxon>Euteleostomi</taxon>
        <taxon>Mammalia</taxon>
        <taxon>Eutheria</taxon>
        <taxon>Laurasiatheria</taxon>
        <taxon>Chiroptera</taxon>
        <taxon>Yangochiroptera</taxon>
        <taxon>Molossidae</taxon>
        <taxon>Molossus</taxon>
    </lineage>
</organism>
<feature type="transmembrane region" description="Helical" evidence="1">
    <location>
        <begin position="12"/>
        <end position="31"/>
    </location>
</feature>
<proteinExistence type="predicted"/>
<protein>
    <submittedName>
        <fullName evidence="2">Uncharacterized protein</fullName>
    </submittedName>
</protein>
<dbReference type="Proteomes" id="UP000550707">
    <property type="component" value="Unassembled WGS sequence"/>
</dbReference>